<keyword evidence="6" id="KW-0145">Chemotaxis</keyword>
<comment type="similarity">
    <text evidence="2">Belongs to the FliJ family.</text>
</comment>
<evidence type="ECO:0000256" key="6">
    <source>
        <dbReference type="ARBA" id="ARBA00022500"/>
    </source>
</evidence>
<organism evidence="12 13">
    <name type="scientific">Anaeroselena agilis</name>
    <dbReference type="NCBI Taxonomy" id="3063788"/>
    <lineage>
        <taxon>Bacteria</taxon>
        <taxon>Bacillati</taxon>
        <taxon>Bacillota</taxon>
        <taxon>Negativicutes</taxon>
        <taxon>Acetonemataceae</taxon>
        <taxon>Anaeroselena</taxon>
    </lineage>
</organism>
<feature type="coiled-coil region" evidence="11">
    <location>
        <begin position="19"/>
        <end position="46"/>
    </location>
</feature>
<dbReference type="Proteomes" id="UP001254848">
    <property type="component" value="Unassembled WGS sequence"/>
</dbReference>
<comment type="caution">
    <text evidence="12">The sequence shown here is derived from an EMBL/GenBank/DDBJ whole genome shotgun (WGS) entry which is preliminary data.</text>
</comment>
<evidence type="ECO:0000256" key="8">
    <source>
        <dbReference type="ARBA" id="ARBA00022927"/>
    </source>
</evidence>
<sequence length="147" mass="17211">MRPFQFRLETLLKFRRMQEEQAQIRLAEATAQYAAERDRLTVLETELAAHVADYRRTLSEPVTVAVLKMFRDYNDKLKGDISRQHIRVETAAHRRQECLTALEEAARARKLVEKLREKRLAQYQAEALLEEQKLLDELGLQAFARNG</sequence>
<evidence type="ECO:0000256" key="4">
    <source>
        <dbReference type="ARBA" id="ARBA00022448"/>
    </source>
</evidence>
<evidence type="ECO:0000313" key="13">
    <source>
        <dbReference type="Proteomes" id="UP001254848"/>
    </source>
</evidence>
<keyword evidence="7" id="KW-1005">Bacterial flagellum biogenesis</keyword>
<dbReference type="InterPro" id="IPR053716">
    <property type="entry name" value="Flag_assembly_chemotaxis_eff"/>
</dbReference>
<proteinExistence type="inferred from homology"/>
<evidence type="ECO:0000256" key="9">
    <source>
        <dbReference type="ARBA" id="ARBA00023136"/>
    </source>
</evidence>
<evidence type="ECO:0000256" key="3">
    <source>
        <dbReference type="ARBA" id="ARBA00020392"/>
    </source>
</evidence>
<dbReference type="Pfam" id="PF02050">
    <property type="entry name" value="FliJ"/>
    <property type="match status" value="1"/>
</dbReference>
<evidence type="ECO:0000256" key="7">
    <source>
        <dbReference type="ARBA" id="ARBA00022795"/>
    </source>
</evidence>
<keyword evidence="5" id="KW-1003">Cell membrane</keyword>
<evidence type="ECO:0000256" key="11">
    <source>
        <dbReference type="SAM" id="Coils"/>
    </source>
</evidence>
<keyword evidence="12" id="KW-0282">Flagellum</keyword>
<keyword evidence="10" id="KW-1006">Bacterial flagellum protein export</keyword>
<keyword evidence="12" id="KW-0969">Cilium</keyword>
<dbReference type="Gene3D" id="1.10.287.1700">
    <property type="match status" value="1"/>
</dbReference>
<keyword evidence="11" id="KW-0175">Coiled coil</keyword>
<evidence type="ECO:0000256" key="5">
    <source>
        <dbReference type="ARBA" id="ARBA00022475"/>
    </source>
</evidence>
<accession>A0ABU3NYE6</accession>
<comment type="subcellular location">
    <subcellularLocation>
        <location evidence="1">Cell membrane</location>
        <topology evidence="1">Peripheral membrane protein</topology>
        <orientation evidence="1">Cytoplasmic side</orientation>
    </subcellularLocation>
</comment>
<keyword evidence="8" id="KW-0653">Protein transport</keyword>
<dbReference type="EMBL" id="JAUOZS010000001">
    <property type="protein sequence ID" value="MDT8901292.1"/>
    <property type="molecule type" value="Genomic_DNA"/>
</dbReference>
<evidence type="ECO:0000256" key="1">
    <source>
        <dbReference type="ARBA" id="ARBA00004413"/>
    </source>
</evidence>
<name>A0ABU3NYE6_9FIRM</name>
<dbReference type="NCBIfam" id="TIGR02473">
    <property type="entry name" value="flagell_FliJ"/>
    <property type="match status" value="1"/>
</dbReference>
<evidence type="ECO:0000313" key="12">
    <source>
        <dbReference type="EMBL" id="MDT8901292.1"/>
    </source>
</evidence>
<keyword evidence="9" id="KW-0472">Membrane</keyword>
<evidence type="ECO:0000256" key="10">
    <source>
        <dbReference type="ARBA" id="ARBA00023225"/>
    </source>
</evidence>
<dbReference type="InterPro" id="IPR012823">
    <property type="entry name" value="Flagell_FliJ"/>
</dbReference>
<dbReference type="RefSeq" id="WP_413779808.1">
    <property type="nucleotide sequence ID" value="NZ_JAUOZS010000001.1"/>
</dbReference>
<reference evidence="12 13" key="1">
    <citation type="submission" date="2023-07" db="EMBL/GenBank/DDBJ databases">
        <title>The novel representative of Negativicutes class, Anaeroselena agilis gen. nov. sp. nov.</title>
        <authorList>
            <person name="Prokofeva M.I."/>
            <person name="Elcheninov A.G."/>
            <person name="Klyukina A."/>
            <person name="Kublanov I.V."/>
            <person name="Frolov E.N."/>
            <person name="Podosokorskaya O.A."/>
        </authorList>
    </citation>
    <scope>NUCLEOTIDE SEQUENCE [LARGE SCALE GENOMIC DNA]</scope>
    <source>
        <strain evidence="12 13">4137-cl</strain>
    </source>
</reference>
<evidence type="ECO:0000256" key="2">
    <source>
        <dbReference type="ARBA" id="ARBA00010004"/>
    </source>
</evidence>
<keyword evidence="13" id="KW-1185">Reference proteome</keyword>
<gene>
    <name evidence="12" type="primary">fliJ</name>
    <name evidence="12" type="ORF">Q4T40_08590</name>
</gene>
<protein>
    <recommendedName>
        <fullName evidence="3">Flagellar FliJ protein</fullName>
    </recommendedName>
</protein>
<keyword evidence="4" id="KW-0813">Transport</keyword>
<keyword evidence="12" id="KW-0966">Cell projection</keyword>